<dbReference type="GO" id="GO:0004315">
    <property type="term" value="F:3-oxoacyl-[acyl-carrier-protein] synthase activity"/>
    <property type="evidence" value="ECO:0007669"/>
    <property type="project" value="InterPro"/>
</dbReference>
<keyword evidence="16" id="KW-1185">Reference proteome</keyword>
<comment type="pathway">
    <text evidence="1 12">Lipid metabolism; fatty acid biosynthesis.</text>
</comment>
<reference evidence="15 16" key="1">
    <citation type="submission" date="2017-02" db="EMBL/GenBank/DDBJ databases">
        <authorList>
            <person name="Peterson S.W."/>
        </authorList>
    </citation>
    <scope>NUCLEOTIDE SEQUENCE [LARGE SCALE GENOMIC DNA]</scope>
    <source>
        <strain evidence="15 16">USBA 369</strain>
    </source>
</reference>
<dbReference type="AlphaFoldDB" id="A0A1T4P4V6"/>
<accession>A0A1T4P4V6</accession>
<evidence type="ECO:0000256" key="6">
    <source>
        <dbReference type="ARBA" id="ARBA00022832"/>
    </source>
</evidence>
<keyword evidence="7 12" id="KW-0443">Lipid metabolism</keyword>
<dbReference type="EC" id="2.3.1.180" evidence="3 12"/>
<keyword evidence="9 12" id="KW-0511">Multifunctional enzyme</keyword>
<dbReference type="RefSeq" id="WP_078707436.1">
    <property type="nucleotide sequence ID" value="NZ_FUXL01000003.1"/>
</dbReference>
<evidence type="ECO:0000256" key="10">
    <source>
        <dbReference type="ARBA" id="ARBA00023315"/>
    </source>
</evidence>
<protein>
    <recommendedName>
        <fullName evidence="3 12">Beta-ketoacyl-[acyl-carrier-protein] synthase III</fullName>
        <shortName evidence="12">Beta-ketoacyl-ACP synthase III</shortName>
        <shortName evidence="12">KAS III</shortName>
        <ecNumber evidence="3 12">2.3.1.180</ecNumber>
    </recommendedName>
    <alternativeName>
        <fullName evidence="12">3-oxoacyl-[acyl-carrier-protein] synthase 3</fullName>
    </alternativeName>
    <alternativeName>
        <fullName evidence="12">3-oxoacyl-[acyl-carrier-protein] synthase III</fullName>
    </alternativeName>
</protein>
<keyword evidence="10 12" id="KW-0012">Acyltransferase</keyword>
<dbReference type="EMBL" id="FUXL01000003">
    <property type="protein sequence ID" value="SJZ86585.1"/>
    <property type="molecule type" value="Genomic_DNA"/>
</dbReference>
<evidence type="ECO:0000256" key="9">
    <source>
        <dbReference type="ARBA" id="ARBA00023268"/>
    </source>
</evidence>
<dbReference type="Pfam" id="PF08541">
    <property type="entry name" value="ACP_syn_III_C"/>
    <property type="match status" value="1"/>
</dbReference>
<dbReference type="Proteomes" id="UP000190135">
    <property type="component" value="Unassembled WGS sequence"/>
</dbReference>
<comment type="catalytic activity">
    <reaction evidence="11">
        <text>malonyl-[ACP] + acetyl-CoA + H(+) = 3-oxobutanoyl-[ACP] + CO2 + CoA</text>
        <dbReference type="Rhea" id="RHEA:12080"/>
        <dbReference type="Rhea" id="RHEA-COMP:9623"/>
        <dbReference type="Rhea" id="RHEA-COMP:9625"/>
        <dbReference type="ChEBI" id="CHEBI:15378"/>
        <dbReference type="ChEBI" id="CHEBI:16526"/>
        <dbReference type="ChEBI" id="CHEBI:57287"/>
        <dbReference type="ChEBI" id="CHEBI:57288"/>
        <dbReference type="ChEBI" id="CHEBI:78449"/>
        <dbReference type="ChEBI" id="CHEBI:78450"/>
        <dbReference type="EC" id="2.3.1.180"/>
    </reaction>
    <physiologicalReaction direction="left-to-right" evidence="11">
        <dbReference type="Rhea" id="RHEA:12081"/>
    </physiologicalReaction>
</comment>
<dbReference type="OrthoDB" id="9815506at2"/>
<comment type="domain">
    <text evidence="12">The last Arg residue of the ACP-binding site is essential for the weak association between ACP/AcpP and FabH.</text>
</comment>
<comment type="subunit">
    <text evidence="12">Homodimer.</text>
</comment>
<dbReference type="SUPFAM" id="SSF53901">
    <property type="entry name" value="Thiolase-like"/>
    <property type="match status" value="1"/>
</dbReference>
<evidence type="ECO:0000256" key="7">
    <source>
        <dbReference type="ARBA" id="ARBA00023098"/>
    </source>
</evidence>
<keyword evidence="8 12" id="KW-0275">Fatty acid biosynthesis</keyword>
<dbReference type="Pfam" id="PF08545">
    <property type="entry name" value="ACP_syn_III"/>
    <property type="match status" value="1"/>
</dbReference>
<evidence type="ECO:0000256" key="1">
    <source>
        <dbReference type="ARBA" id="ARBA00005194"/>
    </source>
</evidence>
<evidence type="ECO:0000256" key="4">
    <source>
        <dbReference type="ARBA" id="ARBA00022516"/>
    </source>
</evidence>
<dbReference type="PANTHER" id="PTHR43091:SF1">
    <property type="entry name" value="BETA-KETOACYL-[ACYL-CARRIER-PROTEIN] SYNTHASE III, CHLOROPLASTIC"/>
    <property type="match status" value="1"/>
</dbReference>
<comment type="function">
    <text evidence="12">Catalyzes the condensation reaction of fatty acid synthesis by the addition to an acyl acceptor of two carbons from malonyl-ACP. Catalyzes the first condensation reaction which initiates fatty acid synthesis and may therefore play a role in governing the total rate of fatty acid production. Possesses both acetoacetyl-ACP synthase and acetyl transacylase activities. Its substrate specificity determines the biosynthesis of branched-chain and/or straight-chain of fatty acids.</text>
</comment>
<dbReference type="FunFam" id="3.40.47.10:FF:000004">
    <property type="entry name" value="3-oxoacyl-[acyl-carrier-protein] synthase 3"/>
    <property type="match status" value="1"/>
</dbReference>
<evidence type="ECO:0000259" key="13">
    <source>
        <dbReference type="Pfam" id="PF08541"/>
    </source>
</evidence>
<dbReference type="InterPro" id="IPR013747">
    <property type="entry name" value="ACP_syn_III_C"/>
</dbReference>
<evidence type="ECO:0000256" key="3">
    <source>
        <dbReference type="ARBA" id="ARBA00012333"/>
    </source>
</evidence>
<comment type="subcellular location">
    <subcellularLocation>
        <location evidence="12">Cytoplasm</location>
    </subcellularLocation>
</comment>
<proteinExistence type="inferred from homology"/>
<keyword evidence="4 12" id="KW-0444">Lipid biosynthesis</keyword>
<dbReference type="GO" id="GO:0033818">
    <property type="term" value="F:beta-ketoacyl-acyl-carrier-protein synthase III activity"/>
    <property type="evidence" value="ECO:0007669"/>
    <property type="project" value="UniProtKB-UniRule"/>
</dbReference>
<gene>
    <name evidence="12" type="primary">fabH</name>
    <name evidence="15" type="ORF">SAMN05428963_103341</name>
</gene>
<evidence type="ECO:0000256" key="8">
    <source>
        <dbReference type="ARBA" id="ARBA00023160"/>
    </source>
</evidence>
<sequence>MSVARSLIRGTGSALPARVFTNDDFAGIVETSDEWIRQRTGIVSRRIAGKGETTVSLAVEAAEKALAAAGVSAEEIDLIVLATATPNNTFPASAVQVQERLGIRHGFAFDMQAVCSGFVYALTTADLYLRGGMARRALVIGAETFSRILDWEDRTTCVLFGDGAGAVVLEAGEGEGTSSDRGILVSRLRSDGSHEKKLFVDGGPSSTGTVGKLRMEGREVFKHAVAMITDVIEDSFSALGIGPSDISWFVPHQANRRIIDASAKKLGIAPEKVVVTVDVHGNTSAASIPLALDTAVRDGRVKKGDLVLLEAMGGGFTWGSVVIRW</sequence>
<dbReference type="UniPathway" id="UPA00094"/>
<name>A0A1T4P4V6_9HYPH</name>
<dbReference type="HAMAP" id="MF_01815">
    <property type="entry name" value="FabH"/>
    <property type="match status" value="1"/>
</dbReference>
<dbReference type="PANTHER" id="PTHR43091">
    <property type="entry name" value="3-OXOACYL-[ACYL-CARRIER-PROTEIN] SYNTHASE"/>
    <property type="match status" value="1"/>
</dbReference>
<evidence type="ECO:0000259" key="14">
    <source>
        <dbReference type="Pfam" id="PF08545"/>
    </source>
</evidence>
<dbReference type="GO" id="GO:0005737">
    <property type="term" value="C:cytoplasm"/>
    <property type="evidence" value="ECO:0007669"/>
    <property type="project" value="UniProtKB-SubCell"/>
</dbReference>
<feature type="region of interest" description="ACP-binding" evidence="12">
    <location>
        <begin position="253"/>
        <end position="257"/>
    </location>
</feature>
<dbReference type="STRING" id="1365950.SAMN05428963_103341"/>
<evidence type="ECO:0000313" key="15">
    <source>
        <dbReference type="EMBL" id="SJZ86585.1"/>
    </source>
</evidence>
<feature type="domain" description="Beta-ketoacyl-[acyl-carrier-protein] synthase III N-terminal" evidence="14">
    <location>
        <begin position="109"/>
        <end position="192"/>
    </location>
</feature>
<evidence type="ECO:0000256" key="11">
    <source>
        <dbReference type="ARBA" id="ARBA00051096"/>
    </source>
</evidence>
<feature type="active site" evidence="12">
    <location>
        <position position="252"/>
    </location>
</feature>
<evidence type="ECO:0000256" key="5">
    <source>
        <dbReference type="ARBA" id="ARBA00022679"/>
    </source>
</evidence>
<evidence type="ECO:0000256" key="12">
    <source>
        <dbReference type="HAMAP-Rule" id="MF_01815"/>
    </source>
</evidence>
<keyword evidence="5 12" id="KW-0808">Transferase</keyword>
<evidence type="ECO:0000313" key="16">
    <source>
        <dbReference type="Proteomes" id="UP000190135"/>
    </source>
</evidence>
<organism evidence="15 16">
    <name type="scientific">Consotaella salsifontis</name>
    <dbReference type="NCBI Taxonomy" id="1365950"/>
    <lineage>
        <taxon>Bacteria</taxon>
        <taxon>Pseudomonadati</taxon>
        <taxon>Pseudomonadota</taxon>
        <taxon>Alphaproteobacteria</taxon>
        <taxon>Hyphomicrobiales</taxon>
        <taxon>Aurantimonadaceae</taxon>
        <taxon>Consotaella</taxon>
    </lineage>
</organism>
<dbReference type="Gene3D" id="3.40.47.10">
    <property type="match status" value="1"/>
</dbReference>
<keyword evidence="6 12" id="KW-0276">Fatty acid metabolism</keyword>
<dbReference type="InterPro" id="IPR004655">
    <property type="entry name" value="FabH"/>
</dbReference>
<dbReference type="CDD" id="cd00830">
    <property type="entry name" value="KAS_III"/>
    <property type="match status" value="1"/>
</dbReference>
<dbReference type="NCBIfam" id="NF006829">
    <property type="entry name" value="PRK09352.1"/>
    <property type="match status" value="1"/>
</dbReference>
<dbReference type="GO" id="GO:0006633">
    <property type="term" value="P:fatty acid biosynthetic process"/>
    <property type="evidence" value="ECO:0007669"/>
    <property type="project" value="UniProtKB-UniRule"/>
</dbReference>
<keyword evidence="12" id="KW-0963">Cytoplasm</keyword>
<dbReference type="InterPro" id="IPR016039">
    <property type="entry name" value="Thiolase-like"/>
</dbReference>
<evidence type="ECO:0000256" key="2">
    <source>
        <dbReference type="ARBA" id="ARBA00008642"/>
    </source>
</evidence>
<feature type="domain" description="Beta-ketoacyl-[acyl-carrier-protein] synthase III C-terminal" evidence="13">
    <location>
        <begin position="238"/>
        <end position="325"/>
    </location>
</feature>
<dbReference type="InterPro" id="IPR013751">
    <property type="entry name" value="ACP_syn_III_N"/>
</dbReference>
<feature type="active site" evidence="12">
    <location>
        <position position="282"/>
    </location>
</feature>
<dbReference type="NCBIfam" id="TIGR00747">
    <property type="entry name" value="fabH"/>
    <property type="match status" value="1"/>
</dbReference>
<feature type="active site" evidence="12">
    <location>
        <position position="115"/>
    </location>
</feature>
<comment type="similarity">
    <text evidence="2 12">Belongs to the thiolase-like superfamily. FabH family.</text>
</comment>